<dbReference type="EMBL" id="CAJJDM010000124">
    <property type="protein sequence ID" value="CAD8103412.1"/>
    <property type="molecule type" value="Genomic_DNA"/>
</dbReference>
<reference evidence="2" key="1">
    <citation type="submission" date="2021-01" db="EMBL/GenBank/DDBJ databases">
        <authorList>
            <consortium name="Genoscope - CEA"/>
            <person name="William W."/>
        </authorList>
    </citation>
    <scope>NUCLEOTIDE SEQUENCE</scope>
</reference>
<proteinExistence type="predicted"/>
<evidence type="ECO:0000313" key="2">
    <source>
        <dbReference type="EMBL" id="CAD8103412.1"/>
    </source>
</evidence>
<protein>
    <submittedName>
        <fullName evidence="2">Uncharacterized protein</fullName>
    </submittedName>
</protein>
<keyword evidence="1" id="KW-0472">Membrane</keyword>
<comment type="caution">
    <text evidence="2">The sequence shown here is derived from an EMBL/GenBank/DDBJ whole genome shotgun (WGS) entry which is preliminary data.</text>
</comment>
<organism evidence="2 3">
    <name type="scientific">Paramecium primaurelia</name>
    <dbReference type="NCBI Taxonomy" id="5886"/>
    <lineage>
        <taxon>Eukaryota</taxon>
        <taxon>Sar</taxon>
        <taxon>Alveolata</taxon>
        <taxon>Ciliophora</taxon>
        <taxon>Intramacronucleata</taxon>
        <taxon>Oligohymenophorea</taxon>
        <taxon>Peniculida</taxon>
        <taxon>Parameciidae</taxon>
        <taxon>Paramecium</taxon>
    </lineage>
</organism>
<dbReference type="AlphaFoldDB" id="A0A8S1PJV0"/>
<evidence type="ECO:0000256" key="1">
    <source>
        <dbReference type="SAM" id="Phobius"/>
    </source>
</evidence>
<accession>A0A8S1PJV0</accession>
<name>A0A8S1PJV0_PARPR</name>
<dbReference type="OMA" id="HYYVIAG"/>
<keyword evidence="1" id="KW-0812">Transmembrane</keyword>
<sequence>MYHYFVVVGGMILGLIVLAVLNKNESQKKKVKIDDQDEQTKLKEQNQYEKQESNKFEPQNINDDMEALRQRKIESDERKNKIFKNLSVEDRQLVEEYFKKQAKQYISGEVNPADRRAAKLIQIIKFSLYVLFGLAVYISLTIAFNTTSPLMIIENLKHLVRTFLSQLFAKH</sequence>
<feature type="transmembrane region" description="Helical" evidence="1">
    <location>
        <begin position="6"/>
        <end position="22"/>
    </location>
</feature>
<evidence type="ECO:0000313" key="3">
    <source>
        <dbReference type="Proteomes" id="UP000688137"/>
    </source>
</evidence>
<keyword evidence="1" id="KW-1133">Transmembrane helix</keyword>
<keyword evidence="3" id="KW-1185">Reference proteome</keyword>
<gene>
    <name evidence="2" type="ORF">PPRIM_AZ9-3.1.T1210035</name>
</gene>
<dbReference type="Proteomes" id="UP000688137">
    <property type="component" value="Unassembled WGS sequence"/>
</dbReference>
<feature type="transmembrane region" description="Helical" evidence="1">
    <location>
        <begin position="126"/>
        <end position="144"/>
    </location>
</feature>